<reference evidence="2 4" key="1">
    <citation type="submission" date="2014-04" db="EMBL/GenBank/DDBJ databases">
        <authorList>
            <person name="Sears C."/>
            <person name="Carroll K."/>
            <person name="Sack B.R."/>
            <person name="Qadri F."/>
            <person name="Myers L.L."/>
            <person name="Chung G.-T."/>
            <person name="Escheverria P."/>
            <person name="Fraser C.M."/>
            <person name="Sadzewicz L."/>
            <person name="Shefchek K.A."/>
            <person name="Tallon L."/>
            <person name="Das S.P."/>
            <person name="Daugherty S."/>
            <person name="Mongodin E.F."/>
        </authorList>
    </citation>
    <scope>NUCLEOTIDE SEQUENCE [LARGE SCALE GENOMIC DNA]</scope>
    <source>
        <strain evidence="2 4">3978 T3 ii</strain>
    </source>
</reference>
<gene>
    <name evidence="3" type="ORF">M094_4130</name>
    <name evidence="2" type="ORF">M094_4221</name>
</gene>
<dbReference type="EMBL" id="JNHN01000105">
    <property type="protein sequence ID" value="KDS56273.1"/>
    <property type="molecule type" value="Genomic_DNA"/>
</dbReference>
<organism evidence="2 4">
    <name type="scientific">Bacteroides uniformis str. 3978 T3 ii</name>
    <dbReference type="NCBI Taxonomy" id="1339349"/>
    <lineage>
        <taxon>Bacteria</taxon>
        <taxon>Pseudomonadati</taxon>
        <taxon>Bacteroidota</taxon>
        <taxon>Bacteroidia</taxon>
        <taxon>Bacteroidales</taxon>
        <taxon>Bacteroidaceae</taxon>
        <taxon>Bacteroides</taxon>
    </lineage>
</organism>
<name>A0A078S7V3_BACUN</name>
<proteinExistence type="predicted"/>
<accession>A0A078S7V3</accession>
<dbReference type="AlphaFoldDB" id="A0A078S7V3"/>
<feature type="domain" description="Bacterial mobilisation" evidence="1">
    <location>
        <begin position="13"/>
        <end position="55"/>
    </location>
</feature>
<dbReference type="InterPro" id="IPR008687">
    <property type="entry name" value="MobC"/>
</dbReference>
<evidence type="ECO:0000313" key="4">
    <source>
        <dbReference type="Proteomes" id="UP000028013"/>
    </source>
</evidence>
<dbReference type="Proteomes" id="UP000028013">
    <property type="component" value="Unassembled WGS sequence"/>
</dbReference>
<dbReference type="EMBL" id="JNHN01000118">
    <property type="protein sequence ID" value="KDS55056.1"/>
    <property type="molecule type" value="Genomic_DNA"/>
</dbReference>
<protein>
    <recommendedName>
        <fullName evidence="1">Bacterial mobilisation domain-containing protein</fullName>
    </recommendedName>
</protein>
<evidence type="ECO:0000313" key="2">
    <source>
        <dbReference type="EMBL" id="KDS55056.1"/>
    </source>
</evidence>
<sequence>MSARTQEDRQQIRMLEGGCNNLNQLTKMAHQQGFSLLKGKIMDLLDEFNKIIERI</sequence>
<evidence type="ECO:0000313" key="3">
    <source>
        <dbReference type="EMBL" id="KDS56273.1"/>
    </source>
</evidence>
<evidence type="ECO:0000259" key="1">
    <source>
        <dbReference type="Pfam" id="PF05713"/>
    </source>
</evidence>
<dbReference type="PATRIC" id="fig|1339349.3.peg.1009"/>
<dbReference type="Pfam" id="PF05713">
    <property type="entry name" value="MobC"/>
    <property type="match status" value="1"/>
</dbReference>
<comment type="caution">
    <text evidence="2">The sequence shown here is derived from an EMBL/GenBank/DDBJ whole genome shotgun (WGS) entry which is preliminary data.</text>
</comment>